<dbReference type="FunFam" id="3.30.420.10:FF:000002">
    <property type="entry name" value="Crossover junction endodeoxyribonuclease RuvC"/>
    <property type="match status" value="1"/>
</dbReference>
<comment type="catalytic activity">
    <reaction evidence="12 13">
        <text>Endonucleolytic cleavage at a junction such as a reciprocal single-stranded crossover between two homologous DNA duplexes (Holliday junction).</text>
        <dbReference type="EC" id="3.1.21.10"/>
    </reaction>
</comment>
<keyword evidence="4 13" id="KW-0479">Metal-binding</keyword>
<comment type="function">
    <text evidence="13">The RuvA-RuvB-RuvC complex processes Holliday junction (HJ) DNA during genetic recombination and DNA repair. Endonuclease that resolves HJ intermediates. Cleaves cruciform DNA by making single-stranded nicks across the HJ at symmetrical positions within the homologous arms, yielding a 5'-phosphate and a 3'-hydroxyl group; requires a central core of homology in the junction. The consensus cleavage sequence is 5'-(A/T)TT(C/G)-3'. Cleavage occurs on the 3'-side of the TT dinucleotide at the point of strand exchange. HJ branch migration catalyzed by RuvA-RuvB allows RuvC to scan DNA until it finds its consensus sequence, where it cleaves and resolves the cruciform DNA.</text>
</comment>
<feature type="binding site" evidence="13">
    <location>
        <position position="140"/>
    </location>
    <ligand>
        <name>Mg(2+)</name>
        <dbReference type="ChEBI" id="CHEBI:18420"/>
        <label>1</label>
    </ligand>
</feature>
<dbReference type="InterPro" id="IPR036397">
    <property type="entry name" value="RNaseH_sf"/>
</dbReference>
<dbReference type="InterPro" id="IPR002176">
    <property type="entry name" value="X-over_junc_endoDNase_RuvC"/>
</dbReference>
<keyword evidence="3 13" id="KW-0540">Nuclease</keyword>
<evidence type="ECO:0000256" key="13">
    <source>
        <dbReference type="HAMAP-Rule" id="MF_00034"/>
    </source>
</evidence>
<dbReference type="AlphaFoldDB" id="A0A1F4Y438"/>
<sequence length="158" mass="16961">MRVLAFDPGFERLGIAIVEKVGGKEVLLHSECVRTSAKLTFPQRLAELGVAVQATIDAWQPGCVAVESVFFEKNAKTAMDVAAVRGMLLYIASSVGLPAHEYTPLQVKVAITGYGKSDKAAIAAMIPRLVTIPEKKRLDDEMDAIAVGLTCLASNKFI</sequence>
<dbReference type="EC" id="3.1.21.10" evidence="13 14"/>
<dbReference type="GO" id="GO:0048476">
    <property type="term" value="C:Holliday junction resolvase complex"/>
    <property type="evidence" value="ECO:0007669"/>
    <property type="project" value="UniProtKB-UniRule"/>
</dbReference>
<dbReference type="GO" id="GO:0008821">
    <property type="term" value="F:crossover junction DNA endonuclease activity"/>
    <property type="evidence" value="ECO:0007669"/>
    <property type="project" value="UniProtKB-UniRule"/>
</dbReference>
<comment type="cofactor">
    <cofactor evidence="13">
        <name>Mg(2+)</name>
        <dbReference type="ChEBI" id="CHEBI:18420"/>
    </cofactor>
    <text evidence="13">Binds 2 Mg(2+) ion per subunit.</text>
</comment>
<dbReference type="HAMAP" id="MF_00034">
    <property type="entry name" value="RuvC"/>
    <property type="match status" value="1"/>
</dbReference>
<organism evidence="15 16">
    <name type="scientific">Candidatus Adlerbacteria bacterium RIFOXYC1_FULL_48_26</name>
    <dbReference type="NCBI Taxonomy" id="1797247"/>
    <lineage>
        <taxon>Bacteria</taxon>
        <taxon>Candidatus Adleribacteriota</taxon>
    </lineage>
</organism>
<dbReference type="SUPFAM" id="SSF53098">
    <property type="entry name" value="Ribonuclease H-like"/>
    <property type="match status" value="1"/>
</dbReference>
<dbReference type="PANTHER" id="PTHR30194">
    <property type="entry name" value="CROSSOVER JUNCTION ENDODEOXYRIBONUCLEASE RUVC"/>
    <property type="match status" value="1"/>
</dbReference>
<keyword evidence="9 13" id="KW-0238">DNA-binding</keyword>
<dbReference type="GO" id="GO:0003677">
    <property type="term" value="F:DNA binding"/>
    <property type="evidence" value="ECO:0007669"/>
    <property type="project" value="UniProtKB-KW"/>
</dbReference>
<keyword evidence="10 13" id="KW-0233">DNA recombination</keyword>
<evidence type="ECO:0000313" key="15">
    <source>
        <dbReference type="EMBL" id="OGC88745.1"/>
    </source>
</evidence>
<dbReference type="GO" id="GO:0000287">
    <property type="term" value="F:magnesium ion binding"/>
    <property type="evidence" value="ECO:0007669"/>
    <property type="project" value="UniProtKB-UniRule"/>
</dbReference>
<comment type="caution">
    <text evidence="15">The sequence shown here is derived from an EMBL/GenBank/DDBJ whole genome shotgun (WGS) entry which is preliminary data.</text>
</comment>
<dbReference type="NCBIfam" id="TIGR00228">
    <property type="entry name" value="ruvC"/>
    <property type="match status" value="1"/>
</dbReference>
<keyword evidence="8 13" id="KW-0460">Magnesium</keyword>
<dbReference type="GO" id="GO:0006310">
    <property type="term" value="P:DNA recombination"/>
    <property type="evidence" value="ECO:0007669"/>
    <property type="project" value="UniProtKB-UniRule"/>
</dbReference>
<dbReference type="STRING" id="1797247.A2419_03220"/>
<dbReference type="CDD" id="cd16962">
    <property type="entry name" value="RuvC"/>
    <property type="match status" value="1"/>
</dbReference>
<gene>
    <name evidence="13" type="primary">ruvC</name>
    <name evidence="15" type="ORF">A2419_03220</name>
</gene>
<evidence type="ECO:0000256" key="1">
    <source>
        <dbReference type="ARBA" id="ARBA00009518"/>
    </source>
</evidence>
<name>A0A1F4Y438_9BACT</name>
<evidence type="ECO:0000256" key="12">
    <source>
        <dbReference type="ARBA" id="ARBA00029354"/>
    </source>
</evidence>
<dbReference type="GO" id="GO:0006281">
    <property type="term" value="P:DNA repair"/>
    <property type="evidence" value="ECO:0007669"/>
    <property type="project" value="UniProtKB-UniRule"/>
</dbReference>
<dbReference type="Pfam" id="PF02075">
    <property type="entry name" value="RuvC"/>
    <property type="match status" value="1"/>
</dbReference>
<feature type="active site" evidence="13">
    <location>
        <position position="67"/>
    </location>
</feature>
<accession>A0A1F4Y438</accession>
<keyword evidence="7 13" id="KW-0378">Hydrolase</keyword>
<evidence type="ECO:0000256" key="10">
    <source>
        <dbReference type="ARBA" id="ARBA00023172"/>
    </source>
</evidence>
<feature type="active site" evidence="13">
    <location>
        <position position="7"/>
    </location>
</feature>
<evidence type="ECO:0000256" key="8">
    <source>
        <dbReference type="ARBA" id="ARBA00022842"/>
    </source>
</evidence>
<dbReference type="InterPro" id="IPR012337">
    <property type="entry name" value="RNaseH-like_sf"/>
</dbReference>
<evidence type="ECO:0000313" key="16">
    <source>
        <dbReference type="Proteomes" id="UP000176568"/>
    </source>
</evidence>
<evidence type="ECO:0000256" key="7">
    <source>
        <dbReference type="ARBA" id="ARBA00022801"/>
    </source>
</evidence>
<protein>
    <recommendedName>
        <fullName evidence="13 14">Crossover junction endodeoxyribonuclease RuvC</fullName>
        <ecNumber evidence="13 14">3.1.21.10</ecNumber>
    </recommendedName>
    <alternativeName>
        <fullName evidence="13">Holliday junction nuclease RuvC</fullName>
    </alternativeName>
    <alternativeName>
        <fullName evidence="13">Holliday junction resolvase RuvC</fullName>
    </alternativeName>
</protein>
<evidence type="ECO:0000256" key="3">
    <source>
        <dbReference type="ARBA" id="ARBA00022722"/>
    </source>
</evidence>
<feature type="binding site" evidence="13">
    <location>
        <position position="67"/>
    </location>
    <ligand>
        <name>Mg(2+)</name>
        <dbReference type="ChEBI" id="CHEBI:18420"/>
        <label>2</label>
    </ligand>
</feature>
<dbReference type="Gene3D" id="3.30.420.10">
    <property type="entry name" value="Ribonuclease H-like superfamily/Ribonuclease H"/>
    <property type="match status" value="1"/>
</dbReference>
<keyword evidence="2 13" id="KW-0963">Cytoplasm</keyword>
<evidence type="ECO:0000256" key="11">
    <source>
        <dbReference type="ARBA" id="ARBA00023204"/>
    </source>
</evidence>
<dbReference type="PANTHER" id="PTHR30194:SF3">
    <property type="entry name" value="CROSSOVER JUNCTION ENDODEOXYRIBONUCLEASE RUVC"/>
    <property type="match status" value="1"/>
</dbReference>
<dbReference type="EMBL" id="MEXB01000004">
    <property type="protein sequence ID" value="OGC88745.1"/>
    <property type="molecule type" value="Genomic_DNA"/>
</dbReference>
<keyword evidence="5 13" id="KW-0255">Endonuclease</keyword>
<dbReference type="PRINTS" id="PR00696">
    <property type="entry name" value="RSOLVASERUVC"/>
</dbReference>
<proteinExistence type="inferred from homology"/>
<comment type="similarity">
    <text evidence="1 13">Belongs to the RuvC family.</text>
</comment>
<evidence type="ECO:0000256" key="4">
    <source>
        <dbReference type="ARBA" id="ARBA00022723"/>
    </source>
</evidence>
<feature type="binding site" evidence="13">
    <location>
        <position position="7"/>
    </location>
    <ligand>
        <name>Mg(2+)</name>
        <dbReference type="ChEBI" id="CHEBI:18420"/>
        <label>1</label>
    </ligand>
</feature>
<evidence type="ECO:0000256" key="2">
    <source>
        <dbReference type="ARBA" id="ARBA00022490"/>
    </source>
</evidence>
<comment type="subcellular location">
    <subcellularLocation>
        <location evidence="13">Cytoplasm</location>
    </subcellularLocation>
</comment>
<dbReference type="GO" id="GO:0005737">
    <property type="term" value="C:cytoplasm"/>
    <property type="evidence" value="ECO:0007669"/>
    <property type="project" value="UniProtKB-SubCell"/>
</dbReference>
<keyword evidence="11 13" id="KW-0234">DNA repair</keyword>
<comment type="subunit">
    <text evidence="13">Homodimer which binds Holliday junction (HJ) DNA. The HJ becomes 2-fold symmetrical on binding to RuvC with unstacked arms; it has a different conformation from HJ DNA in complex with RuvA. In the full resolvosome a probable DNA-RuvA(4)-RuvB(12)-RuvC(2) complex forms which resolves the HJ.</text>
</comment>
<keyword evidence="6 13" id="KW-0227">DNA damage</keyword>
<reference evidence="15 16" key="1">
    <citation type="journal article" date="2016" name="Nat. Commun.">
        <title>Thousands of microbial genomes shed light on interconnected biogeochemical processes in an aquifer system.</title>
        <authorList>
            <person name="Anantharaman K."/>
            <person name="Brown C.T."/>
            <person name="Hug L.A."/>
            <person name="Sharon I."/>
            <person name="Castelle C.J."/>
            <person name="Probst A.J."/>
            <person name="Thomas B.C."/>
            <person name="Singh A."/>
            <person name="Wilkins M.J."/>
            <person name="Karaoz U."/>
            <person name="Brodie E.L."/>
            <person name="Williams K.H."/>
            <person name="Hubbard S.S."/>
            <person name="Banfield J.F."/>
        </authorList>
    </citation>
    <scope>NUCLEOTIDE SEQUENCE [LARGE SCALE GENOMIC DNA]</scope>
</reference>
<feature type="active site" evidence="13">
    <location>
        <position position="140"/>
    </location>
</feature>
<dbReference type="Proteomes" id="UP000176568">
    <property type="component" value="Unassembled WGS sequence"/>
</dbReference>
<evidence type="ECO:0000256" key="9">
    <source>
        <dbReference type="ARBA" id="ARBA00023125"/>
    </source>
</evidence>
<evidence type="ECO:0000256" key="6">
    <source>
        <dbReference type="ARBA" id="ARBA00022763"/>
    </source>
</evidence>
<evidence type="ECO:0000256" key="5">
    <source>
        <dbReference type="ARBA" id="ARBA00022759"/>
    </source>
</evidence>
<evidence type="ECO:0000256" key="14">
    <source>
        <dbReference type="NCBIfam" id="TIGR00228"/>
    </source>
</evidence>